<evidence type="ECO:0000313" key="1">
    <source>
        <dbReference type="EMBL" id="KJR78001.1"/>
    </source>
</evidence>
<gene>
    <name evidence="2" type="ORF">TQ35_004825</name>
    <name evidence="1" type="ORF">TQ35_09595</name>
</gene>
<name>A0A0F2LQH1_9CREN</name>
<sequence>MGGNALLSAADHAFGGNWKIEESRNVTIFGNTVTVAYLNGTIIRESLSNFTQSNLLRPSALGEISEISNYMLVNGRSTIYVDVIYNAENSSFTSSRYSYPVIIEQVSHKYYYNGITFYCFPSTNNSVSKIFLPWCKSDEILTMYNGNLYLIFIYGFNPTVEQMAIFLDNVVTRLG</sequence>
<accession>A0A0F2LQH1</accession>
<dbReference type="EMBL" id="JZWS01000266">
    <property type="protein sequence ID" value="KJR78001.1"/>
    <property type="molecule type" value="Genomic_DNA"/>
</dbReference>
<protein>
    <submittedName>
        <fullName evidence="1">Uncharacterized protein</fullName>
    </submittedName>
</protein>
<comment type="caution">
    <text evidence="1">The sequence shown here is derived from an EMBL/GenBank/DDBJ whole genome shotgun (WGS) entry which is preliminary data.</text>
</comment>
<dbReference type="AlphaFoldDB" id="A0A0F2LQH1"/>
<reference evidence="1" key="1">
    <citation type="submission" date="2015-03" db="EMBL/GenBank/DDBJ databases">
        <title>Metagenome Sequencing of an Archaeal-Dominated Microbial Community from a Hot Spring at the Los Azufres Geothermal Field, Mexico.</title>
        <authorList>
            <person name="Servin-Garciduenas L.E."/>
            <person name="Martinez-Romero E."/>
        </authorList>
    </citation>
    <scope>NUCLEOTIDE SEQUENCE [LARGE SCALE GENOMIC DNA]</scope>
    <source>
        <strain evidence="1">AZ1-454</strain>
    </source>
</reference>
<dbReference type="EMBL" id="JZWS02000003">
    <property type="protein sequence ID" value="MCL7343882.1"/>
    <property type="molecule type" value="Genomic_DNA"/>
</dbReference>
<evidence type="ECO:0000313" key="2">
    <source>
        <dbReference type="EMBL" id="MCL7343882.1"/>
    </source>
</evidence>
<organism evidence="1">
    <name type="scientific">Candidatus Aramenus sulfurataquae</name>
    <dbReference type="NCBI Taxonomy" id="1326980"/>
    <lineage>
        <taxon>Archaea</taxon>
        <taxon>Thermoproteota</taxon>
        <taxon>Thermoprotei</taxon>
        <taxon>Sulfolobales</taxon>
        <taxon>Sulfolobaceae</taxon>
        <taxon>Candidatus Aramenus</taxon>
    </lineage>
</organism>
<reference evidence="2" key="2">
    <citation type="submission" date="2022-05" db="EMBL/GenBank/DDBJ databases">
        <title>Metagenome Sequencing of an Archaeal-Dominated Microbial Community from a Hot Spring at the Los Azufres Geothermal Field, Mexico.</title>
        <authorList>
            <person name="Marin-Paredes R."/>
            <person name="Martinez-Romero E."/>
            <person name="Servin-Garciduenas L.E."/>
        </authorList>
    </citation>
    <scope>NUCLEOTIDE SEQUENCE</scope>
    <source>
        <strain evidence="2">AZ1-454</strain>
    </source>
</reference>
<proteinExistence type="predicted"/>